<keyword evidence="8" id="KW-0472">Membrane</keyword>
<dbReference type="RefSeq" id="WP_379894204.1">
    <property type="nucleotide sequence ID" value="NZ_CBCSCT010000065.1"/>
</dbReference>
<keyword evidence="6 10" id="KW-0067">ATP-binding</keyword>
<keyword evidence="4" id="KW-1003">Cell membrane</keyword>
<dbReference type="InterPro" id="IPR017871">
    <property type="entry name" value="ABC_transporter-like_CS"/>
</dbReference>
<dbReference type="Gene3D" id="3.40.50.300">
    <property type="entry name" value="P-loop containing nucleotide triphosphate hydrolases"/>
    <property type="match status" value="2"/>
</dbReference>
<dbReference type="InterPro" id="IPR003439">
    <property type="entry name" value="ABC_transporter-like_ATP-bd"/>
</dbReference>
<comment type="similarity">
    <text evidence="2">Belongs to the ABC transporter superfamily.</text>
</comment>
<evidence type="ECO:0000256" key="5">
    <source>
        <dbReference type="ARBA" id="ARBA00022741"/>
    </source>
</evidence>
<dbReference type="InterPro" id="IPR027417">
    <property type="entry name" value="P-loop_NTPase"/>
</dbReference>
<dbReference type="InterPro" id="IPR015856">
    <property type="entry name" value="ABC_transpr_CbiO/EcfA_su"/>
</dbReference>
<proteinExistence type="inferred from homology"/>
<dbReference type="InterPro" id="IPR003593">
    <property type="entry name" value="AAA+_ATPase"/>
</dbReference>
<evidence type="ECO:0000256" key="3">
    <source>
        <dbReference type="ARBA" id="ARBA00022448"/>
    </source>
</evidence>
<dbReference type="EMBL" id="JBHSQV010000141">
    <property type="protein sequence ID" value="MFC5986897.1"/>
    <property type="molecule type" value="Genomic_DNA"/>
</dbReference>
<evidence type="ECO:0000313" key="11">
    <source>
        <dbReference type="Proteomes" id="UP001596250"/>
    </source>
</evidence>
<dbReference type="InterPro" id="IPR050095">
    <property type="entry name" value="ECF_ABC_transporter_ATP-bd"/>
</dbReference>
<dbReference type="PANTHER" id="PTHR43553">
    <property type="entry name" value="HEAVY METAL TRANSPORTER"/>
    <property type="match status" value="1"/>
</dbReference>
<dbReference type="Proteomes" id="UP001596250">
    <property type="component" value="Unassembled WGS sequence"/>
</dbReference>
<keyword evidence="5" id="KW-0547">Nucleotide-binding</keyword>
<dbReference type="NCBIfam" id="NF010167">
    <property type="entry name" value="PRK13648.1"/>
    <property type="match status" value="2"/>
</dbReference>
<evidence type="ECO:0000256" key="8">
    <source>
        <dbReference type="ARBA" id="ARBA00023136"/>
    </source>
</evidence>
<evidence type="ECO:0000259" key="9">
    <source>
        <dbReference type="PROSITE" id="PS50893"/>
    </source>
</evidence>
<name>A0ABW1IP81_9BACL</name>
<dbReference type="GO" id="GO:0005524">
    <property type="term" value="F:ATP binding"/>
    <property type="evidence" value="ECO:0007669"/>
    <property type="project" value="UniProtKB-KW"/>
</dbReference>
<dbReference type="PROSITE" id="PS50893">
    <property type="entry name" value="ABC_TRANSPORTER_2"/>
    <property type="match status" value="2"/>
</dbReference>
<comment type="caution">
    <text evidence="10">The sequence shown here is derived from an EMBL/GenBank/DDBJ whole genome shotgun (WGS) entry which is preliminary data.</text>
</comment>
<feature type="domain" description="ABC transporter" evidence="9">
    <location>
        <begin position="7"/>
        <end position="245"/>
    </location>
</feature>
<reference evidence="11" key="1">
    <citation type="journal article" date="2019" name="Int. J. Syst. Evol. Microbiol.">
        <title>The Global Catalogue of Microorganisms (GCM) 10K type strain sequencing project: providing services to taxonomists for standard genome sequencing and annotation.</title>
        <authorList>
            <consortium name="The Broad Institute Genomics Platform"/>
            <consortium name="The Broad Institute Genome Sequencing Center for Infectious Disease"/>
            <person name="Wu L."/>
            <person name="Ma J."/>
        </authorList>
    </citation>
    <scope>NUCLEOTIDE SEQUENCE [LARGE SCALE GENOMIC DNA]</scope>
    <source>
        <strain evidence="11">CCM 8749</strain>
    </source>
</reference>
<evidence type="ECO:0000313" key="10">
    <source>
        <dbReference type="EMBL" id="MFC5986897.1"/>
    </source>
</evidence>
<evidence type="ECO:0000256" key="2">
    <source>
        <dbReference type="ARBA" id="ARBA00005417"/>
    </source>
</evidence>
<dbReference type="PANTHER" id="PTHR43553:SF21">
    <property type="entry name" value="ABC TRANSPORTER ATP-BINDING PROTEIN MA_1418-RELATED"/>
    <property type="match status" value="1"/>
</dbReference>
<gene>
    <name evidence="10" type="ORF">ACFPXP_10765</name>
</gene>
<evidence type="ECO:0000256" key="4">
    <source>
        <dbReference type="ARBA" id="ARBA00022475"/>
    </source>
</evidence>
<comment type="subcellular location">
    <subcellularLocation>
        <location evidence="1">Cell membrane</location>
        <topology evidence="1">Peripheral membrane protein</topology>
    </subcellularLocation>
</comment>
<dbReference type="CDD" id="cd03225">
    <property type="entry name" value="ABC_cobalt_CbiO_domain1"/>
    <property type="match status" value="2"/>
</dbReference>
<evidence type="ECO:0000256" key="7">
    <source>
        <dbReference type="ARBA" id="ARBA00022967"/>
    </source>
</evidence>
<evidence type="ECO:0000256" key="6">
    <source>
        <dbReference type="ARBA" id="ARBA00022840"/>
    </source>
</evidence>
<keyword evidence="3" id="KW-0813">Transport</keyword>
<accession>A0ABW1IP81</accession>
<dbReference type="SMART" id="SM00382">
    <property type="entry name" value="AAA"/>
    <property type="match status" value="2"/>
</dbReference>
<keyword evidence="11" id="KW-1185">Reference proteome</keyword>
<sequence length="593" mass="67094">MADTPIIDIQNVTFTYPGAEQPTLNDVSLTIKKGEFVAFIGRNGCGKSTLCKTLNGLIPHYYVGDFSGTVITNGLNTSVHNVADLSRHVGYIYQDFENQLVRPTVEEDVRFTRLNYGFRDFKERAAYILAMTGLAPHAQQFIWQLSGGQMHLLALAGALAMDPDIMIIDEPIAQLDPQHAREIYTFLKKLNQDYGKTIVVIEHHTEFIADFCDQVVLMDQGKLLWKKPAKEALTRIHELTEKQIFPPQVTQAAYAHMPNLKPETSYPVTLDEAERFFRRADIPFMTAEGQKNNEQKQGHDHPLPVHSEASPLIVFDQVSLAFKTMGKEKRTVLQNLDLSIHSGDRLAIVGNNGAGKSTMLRLISAILKPTQGKVVVDGLDTRRIGPEKLSGKVALIYQNPEEMFIEDSIRKDMEYFLKARKHPRTKEWVDELLERFELTHLQHRDGRLLSGGQQRKASMAIGAAMNPQIMMLDEPTANLDMATRRDMLRMFEQLQGIVDTVIIATHDMQLVAEWSNRIFVMHQGHLLQDGDTETVFNDHTLLQTAGLVPPQIMELAHRLWGSEYNSGYCYSTERFLEALRYKGSQLEAAYGSR</sequence>
<protein>
    <submittedName>
        <fullName evidence="10">ABC transporter ATP-binding protein</fullName>
    </submittedName>
</protein>
<dbReference type="PROSITE" id="PS00211">
    <property type="entry name" value="ABC_TRANSPORTER_1"/>
    <property type="match status" value="1"/>
</dbReference>
<organism evidence="10 11">
    <name type="scientific">Marinicrinis lubricantis</name>
    <dbReference type="NCBI Taxonomy" id="2086470"/>
    <lineage>
        <taxon>Bacteria</taxon>
        <taxon>Bacillati</taxon>
        <taxon>Bacillota</taxon>
        <taxon>Bacilli</taxon>
        <taxon>Bacillales</taxon>
        <taxon>Paenibacillaceae</taxon>
    </lineage>
</organism>
<dbReference type="Pfam" id="PF00005">
    <property type="entry name" value="ABC_tran"/>
    <property type="match status" value="2"/>
</dbReference>
<dbReference type="SUPFAM" id="SSF52540">
    <property type="entry name" value="P-loop containing nucleoside triphosphate hydrolases"/>
    <property type="match status" value="2"/>
</dbReference>
<feature type="domain" description="ABC transporter" evidence="9">
    <location>
        <begin position="313"/>
        <end position="548"/>
    </location>
</feature>
<evidence type="ECO:0000256" key="1">
    <source>
        <dbReference type="ARBA" id="ARBA00004202"/>
    </source>
</evidence>
<keyword evidence="7" id="KW-1278">Translocase</keyword>